<keyword evidence="2" id="KW-1185">Reference proteome</keyword>
<accession>A0A4C1Y5P8</accession>
<sequence length="114" mass="12605">MLRKRPRPRRYNVKTLIIIDLIISGARSKSGGASDSAAASIFNRGLLLSYLIIRVSACTAPAGGWCGPFLGYDLAKHTCEPELSPAHRFRPYALTSVSRESFGRRRTLRLIVES</sequence>
<evidence type="ECO:0000313" key="2">
    <source>
        <dbReference type="Proteomes" id="UP000299102"/>
    </source>
</evidence>
<proteinExistence type="predicted"/>
<name>A0A4C1Y5P8_EUMVA</name>
<organism evidence="1 2">
    <name type="scientific">Eumeta variegata</name>
    <name type="common">Bagworm moth</name>
    <name type="synonym">Eumeta japonica</name>
    <dbReference type="NCBI Taxonomy" id="151549"/>
    <lineage>
        <taxon>Eukaryota</taxon>
        <taxon>Metazoa</taxon>
        <taxon>Ecdysozoa</taxon>
        <taxon>Arthropoda</taxon>
        <taxon>Hexapoda</taxon>
        <taxon>Insecta</taxon>
        <taxon>Pterygota</taxon>
        <taxon>Neoptera</taxon>
        <taxon>Endopterygota</taxon>
        <taxon>Lepidoptera</taxon>
        <taxon>Glossata</taxon>
        <taxon>Ditrysia</taxon>
        <taxon>Tineoidea</taxon>
        <taxon>Psychidae</taxon>
        <taxon>Oiketicinae</taxon>
        <taxon>Eumeta</taxon>
    </lineage>
</organism>
<comment type="caution">
    <text evidence="1">The sequence shown here is derived from an EMBL/GenBank/DDBJ whole genome shotgun (WGS) entry which is preliminary data.</text>
</comment>
<dbReference type="EMBL" id="BGZK01001087">
    <property type="protein sequence ID" value="GBP70820.1"/>
    <property type="molecule type" value="Genomic_DNA"/>
</dbReference>
<gene>
    <name evidence="1" type="ORF">EVAR_54334_1</name>
</gene>
<protein>
    <submittedName>
        <fullName evidence="1">Uncharacterized protein</fullName>
    </submittedName>
</protein>
<evidence type="ECO:0000313" key="1">
    <source>
        <dbReference type="EMBL" id="GBP70820.1"/>
    </source>
</evidence>
<dbReference type="AlphaFoldDB" id="A0A4C1Y5P8"/>
<dbReference type="Proteomes" id="UP000299102">
    <property type="component" value="Unassembled WGS sequence"/>
</dbReference>
<reference evidence="1 2" key="1">
    <citation type="journal article" date="2019" name="Commun. Biol.">
        <title>The bagworm genome reveals a unique fibroin gene that provides high tensile strength.</title>
        <authorList>
            <person name="Kono N."/>
            <person name="Nakamura H."/>
            <person name="Ohtoshi R."/>
            <person name="Tomita M."/>
            <person name="Numata K."/>
            <person name="Arakawa K."/>
        </authorList>
    </citation>
    <scope>NUCLEOTIDE SEQUENCE [LARGE SCALE GENOMIC DNA]</scope>
</reference>